<dbReference type="InterPro" id="IPR008979">
    <property type="entry name" value="Galactose-bd-like_sf"/>
</dbReference>
<dbReference type="GO" id="GO:0046872">
    <property type="term" value="F:metal ion binding"/>
    <property type="evidence" value="ECO:0007669"/>
    <property type="project" value="UniProtKB-KW"/>
</dbReference>
<evidence type="ECO:0000256" key="1">
    <source>
        <dbReference type="ARBA" id="ARBA00002219"/>
    </source>
</evidence>
<evidence type="ECO:0000313" key="10">
    <source>
        <dbReference type="Proteomes" id="UP001519460"/>
    </source>
</evidence>
<evidence type="ECO:0000259" key="8">
    <source>
        <dbReference type="SMART" id="SM00607"/>
    </source>
</evidence>
<dbReference type="PANTHER" id="PTHR45713:SF6">
    <property type="entry name" value="F5_8 TYPE C DOMAIN-CONTAINING PROTEIN"/>
    <property type="match status" value="1"/>
</dbReference>
<name>A0ABD0LDL3_9CAEN</name>
<feature type="domain" description="Fucolectin tachylectin-4 pentraxin-1" evidence="8">
    <location>
        <begin position="1"/>
        <end position="150"/>
    </location>
</feature>
<organism evidence="9 10">
    <name type="scientific">Batillaria attramentaria</name>
    <dbReference type="NCBI Taxonomy" id="370345"/>
    <lineage>
        <taxon>Eukaryota</taxon>
        <taxon>Metazoa</taxon>
        <taxon>Spiralia</taxon>
        <taxon>Lophotrochozoa</taxon>
        <taxon>Mollusca</taxon>
        <taxon>Gastropoda</taxon>
        <taxon>Caenogastropoda</taxon>
        <taxon>Sorbeoconcha</taxon>
        <taxon>Cerithioidea</taxon>
        <taxon>Batillariidae</taxon>
        <taxon>Batillaria</taxon>
    </lineage>
</organism>
<feature type="non-terminal residue" evidence="9">
    <location>
        <position position="1"/>
    </location>
</feature>
<dbReference type="GO" id="GO:0010185">
    <property type="term" value="P:regulation of cellular defense response"/>
    <property type="evidence" value="ECO:0007669"/>
    <property type="project" value="UniProtKB-ARBA"/>
</dbReference>
<keyword evidence="5" id="KW-0430">Lectin</keyword>
<evidence type="ECO:0000256" key="4">
    <source>
        <dbReference type="ARBA" id="ARBA00022723"/>
    </source>
</evidence>
<dbReference type="AlphaFoldDB" id="A0ABD0LDL3"/>
<keyword evidence="10" id="KW-1185">Reference proteome</keyword>
<evidence type="ECO:0000256" key="5">
    <source>
        <dbReference type="ARBA" id="ARBA00022734"/>
    </source>
</evidence>
<reference evidence="9 10" key="1">
    <citation type="journal article" date="2023" name="Sci. Data">
        <title>Genome assembly of the Korean intertidal mud-creeper Batillaria attramentaria.</title>
        <authorList>
            <person name="Patra A.K."/>
            <person name="Ho P.T."/>
            <person name="Jun S."/>
            <person name="Lee S.J."/>
            <person name="Kim Y."/>
            <person name="Won Y.J."/>
        </authorList>
    </citation>
    <scope>NUCLEOTIDE SEQUENCE [LARGE SCALE GENOMIC DNA]</scope>
    <source>
        <strain evidence="9">Wonlab-2016</strain>
    </source>
</reference>
<dbReference type="InterPro" id="IPR051941">
    <property type="entry name" value="BG_Antigen-Binding_Lectin"/>
</dbReference>
<dbReference type="InterPro" id="IPR006585">
    <property type="entry name" value="FTP1"/>
</dbReference>
<protein>
    <recommendedName>
        <fullName evidence="8">Fucolectin tachylectin-4 pentraxin-1 domain-containing protein</fullName>
    </recommendedName>
</protein>
<dbReference type="GO" id="GO:0042806">
    <property type="term" value="F:fucose binding"/>
    <property type="evidence" value="ECO:0007669"/>
    <property type="project" value="UniProtKB-ARBA"/>
</dbReference>
<dbReference type="Pfam" id="PF22633">
    <property type="entry name" value="F5_F8_type_C_2"/>
    <property type="match status" value="1"/>
</dbReference>
<dbReference type="SUPFAM" id="SSF49785">
    <property type="entry name" value="Galactose-binding domain-like"/>
    <property type="match status" value="1"/>
</dbReference>
<gene>
    <name evidence="9" type="ORF">BaRGS_00011165</name>
</gene>
<comment type="similarity">
    <text evidence="2">Belongs to the fucolectin family.</text>
</comment>
<sequence>FANVAYHRTARQSSTYTDSYSMKGSAERAVDGYYDGDYYNNRGCTHTKFNDYNPWWYVDLGGEYVIQAVNIINRDDCCWDRLTNFKVEVYKAHPHMSSSRAQTCSTKRGAMKMNERYLGTCSKLLRGRYVKVTQRTTPLTLCEVEVMAIS</sequence>
<dbReference type="EMBL" id="JACVVK020000057">
    <property type="protein sequence ID" value="KAK7497525.1"/>
    <property type="molecule type" value="Genomic_DNA"/>
</dbReference>
<comment type="subunit">
    <text evidence="3">Homotrimer.</text>
</comment>
<evidence type="ECO:0000256" key="3">
    <source>
        <dbReference type="ARBA" id="ARBA00011233"/>
    </source>
</evidence>
<evidence type="ECO:0000256" key="2">
    <source>
        <dbReference type="ARBA" id="ARBA00010147"/>
    </source>
</evidence>
<dbReference type="PANTHER" id="PTHR45713">
    <property type="entry name" value="FTP DOMAIN-CONTAINING PROTEIN"/>
    <property type="match status" value="1"/>
</dbReference>
<dbReference type="Proteomes" id="UP001519460">
    <property type="component" value="Unassembled WGS sequence"/>
</dbReference>
<keyword evidence="7" id="KW-1015">Disulfide bond</keyword>
<dbReference type="Gene3D" id="2.60.120.260">
    <property type="entry name" value="Galactose-binding domain-like"/>
    <property type="match status" value="1"/>
</dbReference>
<proteinExistence type="inferred from homology"/>
<feature type="non-terminal residue" evidence="9">
    <location>
        <position position="150"/>
    </location>
</feature>
<evidence type="ECO:0000313" key="9">
    <source>
        <dbReference type="EMBL" id="KAK7497525.1"/>
    </source>
</evidence>
<comment type="caution">
    <text evidence="9">The sequence shown here is derived from an EMBL/GenBank/DDBJ whole genome shotgun (WGS) entry which is preliminary data.</text>
</comment>
<keyword evidence="6" id="KW-0106">Calcium</keyword>
<accession>A0ABD0LDL3</accession>
<dbReference type="GO" id="GO:0001868">
    <property type="term" value="P:regulation of complement activation, lectin pathway"/>
    <property type="evidence" value="ECO:0007669"/>
    <property type="project" value="UniProtKB-ARBA"/>
</dbReference>
<comment type="function">
    <text evidence="1">Acts as a defensive agent. Recognizes blood group fucosylated oligosaccharides including A, B, H and Lewis B-type antigens. Does not recognize Lewis A antigen and has low affinity for monovalent haptens.</text>
</comment>
<evidence type="ECO:0000256" key="6">
    <source>
        <dbReference type="ARBA" id="ARBA00022837"/>
    </source>
</evidence>
<evidence type="ECO:0000256" key="7">
    <source>
        <dbReference type="ARBA" id="ARBA00023157"/>
    </source>
</evidence>
<dbReference type="SMART" id="SM00607">
    <property type="entry name" value="FTP"/>
    <property type="match status" value="1"/>
</dbReference>
<keyword evidence="4" id="KW-0479">Metal-binding</keyword>